<dbReference type="PANTHER" id="PTHR43104:SF4">
    <property type="entry name" value="L-2-HYDROXYGLUTARATE DEHYDROGENASE, MITOCHONDRIAL"/>
    <property type="match status" value="1"/>
</dbReference>
<dbReference type="EC" id="1.1.99.2" evidence="7"/>
<sequence length="401" mass="43371">MSVRPHSLLARLPFSSKASDIFDFDHVVVGAGVVGLAIAERLSSIPNTSTLVLERHGSFGVETSSRNSEVLHAGIYYPRESLKTKLCIRGNQLLTSLCVANPSIALKKCGKWIVATTDEQNEILDRMQAHARDVGVDVSRLSVREAERIEPMVKARGVLVSPGTGVFDSHALMAYLEGQILNRSQVVAYQTTVTNLTPLSYGCLVTTTDRLSSTPTSLRARTVINAAGLGSERIAAMLLPPSRVAHVHPCKGHYFGLRGRPPVSRLVYPVPEPNLKGLGIHCTIDLAGNVKFGPDAEYVDSDSDYGFGARDGGGEGGKLLDAFHRVIVRYMPVVRKEDLFADYTGIRPKLSGPGEPVRDFVIETPVDFPFFLNLTGIESPGLTASLAIAEKCTEMLGYPSL</sequence>
<protein>
    <recommendedName>
        <fullName evidence="8">L-2-hydroxyglutarate dehydrogenase, mitochondrial</fullName>
        <ecNumber evidence="7">1.1.99.2</ecNumber>
    </recommendedName>
</protein>
<dbReference type="InterPro" id="IPR006076">
    <property type="entry name" value="FAD-dep_OxRdtase"/>
</dbReference>
<comment type="cofactor">
    <cofactor evidence="1">
        <name>FAD</name>
        <dbReference type="ChEBI" id="CHEBI:57692"/>
    </cofactor>
</comment>
<dbReference type="Gene3D" id="3.30.9.10">
    <property type="entry name" value="D-Amino Acid Oxidase, subunit A, domain 2"/>
    <property type="match status" value="1"/>
</dbReference>
<keyword evidence="11" id="KW-1185">Reference proteome</keyword>
<evidence type="ECO:0000256" key="8">
    <source>
        <dbReference type="ARBA" id="ARBA00041137"/>
    </source>
</evidence>
<dbReference type="AlphaFoldDB" id="A0A4P9WA27"/>
<evidence type="ECO:0000313" key="10">
    <source>
        <dbReference type="EMBL" id="RKO87086.1"/>
    </source>
</evidence>
<dbReference type="InterPro" id="IPR036188">
    <property type="entry name" value="FAD/NAD-bd_sf"/>
</dbReference>
<comment type="catalytic activity">
    <reaction evidence="5">
        <text>(S)-2-hydroxyglutarate + A = 2-oxoglutarate + AH2</text>
        <dbReference type="Rhea" id="RHEA:21252"/>
        <dbReference type="ChEBI" id="CHEBI:13193"/>
        <dbReference type="ChEBI" id="CHEBI:16782"/>
        <dbReference type="ChEBI" id="CHEBI:16810"/>
        <dbReference type="ChEBI" id="CHEBI:17499"/>
        <dbReference type="EC" id="1.1.99.2"/>
    </reaction>
</comment>
<organism evidence="10 11">
    <name type="scientific">Blyttiomyces helicus</name>
    <dbReference type="NCBI Taxonomy" id="388810"/>
    <lineage>
        <taxon>Eukaryota</taxon>
        <taxon>Fungi</taxon>
        <taxon>Fungi incertae sedis</taxon>
        <taxon>Chytridiomycota</taxon>
        <taxon>Chytridiomycota incertae sedis</taxon>
        <taxon>Chytridiomycetes</taxon>
        <taxon>Chytridiomycetes incertae sedis</taxon>
        <taxon>Blyttiomyces</taxon>
    </lineage>
</organism>
<evidence type="ECO:0000256" key="7">
    <source>
        <dbReference type="ARBA" id="ARBA00038878"/>
    </source>
</evidence>
<keyword evidence="2" id="KW-0285">Flavoprotein</keyword>
<evidence type="ECO:0000256" key="5">
    <source>
        <dbReference type="ARBA" id="ARBA00036066"/>
    </source>
</evidence>
<dbReference type="Pfam" id="PF01266">
    <property type="entry name" value="DAO"/>
    <property type="match status" value="1"/>
</dbReference>
<evidence type="ECO:0000256" key="4">
    <source>
        <dbReference type="ARBA" id="ARBA00023002"/>
    </source>
</evidence>
<evidence type="ECO:0000256" key="2">
    <source>
        <dbReference type="ARBA" id="ARBA00022630"/>
    </source>
</evidence>
<keyword evidence="4" id="KW-0560">Oxidoreductase</keyword>
<name>A0A4P9WA27_9FUNG</name>
<dbReference type="OrthoDB" id="498204at2759"/>
<reference evidence="11" key="1">
    <citation type="journal article" date="2018" name="Nat. Microbiol.">
        <title>Leveraging single-cell genomics to expand the fungal tree of life.</title>
        <authorList>
            <person name="Ahrendt S.R."/>
            <person name="Quandt C.A."/>
            <person name="Ciobanu D."/>
            <person name="Clum A."/>
            <person name="Salamov A."/>
            <person name="Andreopoulos B."/>
            <person name="Cheng J.F."/>
            <person name="Woyke T."/>
            <person name="Pelin A."/>
            <person name="Henrissat B."/>
            <person name="Reynolds N.K."/>
            <person name="Benny G.L."/>
            <person name="Smith M.E."/>
            <person name="James T.Y."/>
            <person name="Grigoriev I.V."/>
        </authorList>
    </citation>
    <scope>NUCLEOTIDE SEQUENCE [LARGE SCALE GENOMIC DNA]</scope>
</reference>
<evidence type="ECO:0000256" key="3">
    <source>
        <dbReference type="ARBA" id="ARBA00022827"/>
    </source>
</evidence>
<evidence type="ECO:0000259" key="9">
    <source>
        <dbReference type="Pfam" id="PF01266"/>
    </source>
</evidence>
<comment type="similarity">
    <text evidence="6">Belongs to the L2HGDH family.</text>
</comment>
<evidence type="ECO:0000313" key="11">
    <source>
        <dbReference type="Proteomes" id="UP000269721"/>
    </source>
</evidence>
<dbReference type="SUPFAM" id="SSF51905">
    <property type="entry name" value="FAD/NAD(P)-binding domain"/>
    <property type="match status" value="1"/>
</dbReference>
<feature type="domain" description="FAD dependent oxidoreductase" evidence="9">
    <location>
        <begin position="25"/>
        <end position="394"/>
    </location>
</feature>
<proteinExistence type="inferred from homology"/>
<dbReference type="Gene3D" id="3.50.50.60">
    <property type="entry name" value="FAD/NAD(P)-binding domain"/>
    <property type="match status" value="1"/>
</dbReference>
<dbReference type="EMBL" id="KZ997693">
    <property type="protein sequence ID" value="RKO87086.1"/>
    <property type="molecule type" value="Genomic_DNA"/>
</dbReference>
<accession>A0A4P9WA27</accession>
<evidence type="ECO:0000256" key="6">
    <source>
        <dbReference type="ARBA" id="ARBA00037941"/>
    </source>
</evidence>
<evidence type="ECO:0000256" key="1">
    <source>
        <dbReference type="ARBA" id="ARBA00001974"/>
    </source>
</evidence>
<dbReference type="GO" id="GO:0047545">
    <property type="term" value="F:(S)-2-hydroxyglutarate dehydrogenase activity"/>
    <property type="evidence" value="ECO:0007669"/>
    <property type="project" value="UniProtKB-EC"/>
</dbReference>
<keyword evidence="3" id="KW-0274">FAD</keyword>
<gene>
    <name evidence="10" type="ORF">BDK51DRAFT_35739</name>
</gene>
<dbReference type="Proteomes" id="UP000269721">
    <property type="component" value="Unassembled WGS sequence"/>
</dbReference>
<dbReference type="PANTHER" id="PTHR43104">
    <property type="entry name" value="L-2-HYDROXYGLUTARATE DEHYDROGENASE, MITOCHONDRIAL"/>
    <property type="match status" value="1"/>
</dbReference>